<dbReference type="EMBL" id="JADFTS010000009">
    <property type="protein sequence ID" value="KAF9589557.1"/>
    <property type="molecule type" value="Genomic_DNA"/>
</dbReference>
<proteinExistence type="predicted"/>
<accession>A0A835H0X3</accession>
<gene>
    <name evidence="1" type="ORF">IFM89_025683</name>
</gene>
<sequence>MHAILFQVFKTVLTLECVDLIRMSTLLEVAHDYKKMVMIGDDATDLEISTCWIVSSLNTLKTNHMWDYRLSNTRNGREHDPCFSLL</sequence>
<organism evidence="1 2">
    <name type="scientific">Coptis chinensis</name>
    <dbReference type="NCBI Taxonomy" id="261450"/>
    <lineage>
        <taxon>Eukaryota</taxon>
        <taxon>Viridiplantae</taxon>
        <taxon>Streptophyta</taxon>
        <taxon>Embryophyta</taxon>
        <taxon>Tracheophyta</taxon>
        <taxon>Spermatophyta</taxon>
        <taxon>Magnoliopsida</taxon>
        <taxon>Ranunculales</taxon>
        <taxon>Ranunculaceae</taxon>
        <taxon>Coptidoideae</taxon>
        <taxon>Coptis</taxon>
    </lineage>
</organism>
<dbReference type="AlphaFoldDB" id="A0A835H0X3"/>
<name>A0A835H0X3_9MAGN</name>
<comment type="caution">
    <text evidence="1">The sequence shown here is derived from an EMBL/GenBank/DDBJ whole genome shotgun (WGS) entry which is preliminary data.</text>
</comment>
<protein>
    <submittedName>
        <fullName evidence="1">Uncharacterized protein</fullName>
    </submittedName>
</protein>
<evidence type="ECO:0000313" key="1">
    <source>
        <dbReference type="EMBL" id="KAF9589557.1"/>
    </source>
</evidence>
<keyword evidence="2" id="KW-1185">Reference proteome</keyword>
<dbReference type="Proteomes" id="UP000631114">
    <property type="component" value="Unassembled WGS sequence"/>
</dbReference>
<evidence type="ECO:0000313" key="2">
    <source>
        <dbReference type="Proteomes" id="UP000631114"/>
    </source>
</evidence>
<reference evidence="1 2" key="1">
    <citation type="submission" date="2020-10" db="EMBL/GenBank/DDBJ databases">
        <title>The Coptis chinensis genome and diversification of protoberbering-type alkaloids.</title>
        <authorList>
            <person name="Wang B."/>
            <person name="Shu S."/>
            <person name="Song C."/>
            <person name="Liu Y."/>
        </authorList>
    </citation>
    <scope>NUCLEOTIDE SEQUENCE [LARGE SCALE GENOMIC DNA]</scope>
    <source>
        <strain evidence="1">HL-2020</strain>
        <tissue evidence="1">Leaf</tissue>
    </source>
</reference>